<keyword evidence="4" id="KW-0732">Signal</keyword>
<comment type="similarity">
    <text evidence="2">Belongs to the nematode transthyretin-like family.</text>
</comment>
<name>A0A2A6BPV7_PRIPA</name>
<dbReference type="GO" id="GO:0009986">
    <property type="term" value="C:cell surface"/>
    <property type="evidence" value="ECO:0007669"/>
    <property type="project" value="InterPro"/>
</dbReference>
<dbReference type="PANTHER" id="PTHR21479">
    <property type="match status" value="1"/>
</dbReference>
<dbReference type="Proteomes" id="UP000005239">
    <property type="component" value="Unassembled WGS sequence"/>
</dbReference>
<evidence type="ECO:0000256" key="3">
    <source>
        <dbReference type="ARBA" id="ARBA00022525"/>
    </source>
</evidence>
<dbReference type="Gene3D" id="2.60.40.3330">
    <property type="match status" value="3"/>
</dbReference>
<organism evidence="5 6">
    <name type="scientific">Pristionchus pacificus</name>
    <name type="common">Parasitic nematode worm</name>
    <dbReference type="NCBI Taxonomy" id="54126"/>
    <lineage>
        <taxon>Eukaryota</taxon>
        <taxon>Metazoa</taxon>
        <taxon>Ecdysozoa</taxon>
        <taxon>Nematoda</taxon>
        <taxon>Chromadorea</taxon>
        <taxon>Rhabditida</taxon>
        <taxon>Rhabditina</taxon>
        <taxon>Diplogasteromorpha</taxon>
        <taxon>Diplogasteroidea</taxon>
        <taxon>Neodiplogasteridae</taxon>
        <taxon>Pristionchus</taxon>
    </lineage>
</organism>
<accession>A0A2A6BPV7</accession>
<gene>
    <name evidence="5" type="primary">WBGene00114268</name>
</gene>
<keyword evidence="3" id="KW-0964">Secreted</keyword>
<dbReference type="InterPro" id="IPR038479">
    <property type="entry name" value="Transthyretin-like_sf"/>
</dbReference>
<protein>
    <submittedName>
        <fullName evidence="5">Uncharacterized protein</fullName>
    </submittedName>
</protein>
<dbReference type="PANTHER" id="PTHR21479:SF22">
    <property type="entry name" value="PROTEIN CBG07241"/>
    <property type="match status" value="1"/>
</dbReference>
<evidence type="ECO:0000313" key="5">
    <source>
        <dbReference type="EnsemblMetazoa" id="PPA24714.1"/>
    </source>
</evidence>
<reference evidence="5" key="2">
    <citation type="submission" date="2022-06" db="UniProtKB">
        <authorList>
            <consortium name="EnsemblMetazoa"/>
        </authorList>
    </citation>
    <scope>IDENTIFICATION</scope>
    <source>
        <strain evidence="5">PS312</strain>
    </source>
</reference>
<sequence>MKRVVLLYVLITGCLCGVRVHVRVTGSLSCSSAPFRYAIDLLEDDYFDDEVDVLWVRASNESVMHYEVSGWATEGMFDNSVEPFIRIYHTCGTELGCACKEWINIKKDMDETINVNLDRNDLKCSQCEGLEKKKITEKLDNMNKERCRSKKMNLALLICVLITGCLCGVRVHVRVSGTLSCSSAPFRYAVHLLEDDYIDDEVDVLWVRTSNDSVVNYEVSGWAAEGIFEPWNNYVEPFIIIYHTCGTDVGCACKEWAETREDMDETLNVNLDRNDLKCSQCKGLDKLKIVEKLDFHVRVSGTISCSHTPFRYAIDLIEDDYIDDDIDSLWVRTTDQSMVHYELSGFAYDPEPFNNHVEPFIVIYHTCGEKLGCACKEWLDVNKDLDVTLNVNLDNKNEMKCSQCDKLGWMERSDKLYWSERRRLPDGRMN</sequence>
<evidence type="ECO:0000256" key="2">
    <source>
        <dbReference type="ARBA" id="ARBA00010112"/>
    </source>
</evidence>
<dbReference type="Pfam" id="PF01060">
    <property type="entry name" value="TTR-52"/>
    <property type="match status" value="2"/>
</dbReference>
<reference evidence="6" key="1">
    <citation type="journal article" date="2008" name="Nat. Genet.">
        <title>The Pristionchus pacificus genome provides a unique perspective on nematode lifestyle and parasitism.</title>
        <authorList>
            <person name="Dieterich C."/>
            <person name="Clifton S.W."/>
            <person name="Schuster L.N."/>
            <person name="Chinwalla A."/>
            <person name="Delehaunty K."/>
            <person name="Dinkelacker I."/>
            <person name="Fulton L."/>
            <person name="Fulton R."/>
            <person name="Godfrey J."/>
            <person name="Minx P."/>
            <person name="Mitreva M."/>
            <person name="Roeseler W."/>
            <person name="Tian H."/>
            <person name="Witte H."/>
            <person name="Yang S.P."/>
            <person name="Wilson R.K."/>
            <person name="Sommer R.J."/>
        </authorList>
    </citation>
    <scope>NUCLEOTIDE SEQUENCE [LARGE SCALE GENOMIC DNA]</scope>
    <source>
        <strain evidence="6">PS312</strain>
    </source>
</reference>
<evidence type="ECO:0000313" key="6">
    <source>
        <dbReference type="Proteomes" id="UP000005239"/>
    </source>
</evidence>
<comment type="subcellular location">
    <subcellularLocation>
        <location evidence="1">Secreted</location>
    </subcellularLocation>
</comment>
<dbReference type="AlphaFoldDB" id="A0A2A6BPV7"/>
<dbReference type="GO" id="GO:0005576">
    <property type="term" value="C:extracellular region"/>
    <property type="evidence" value="ECO:0007669"/>
    <property type="project" value="UniProtKB-SubCell"/>
</dbReference>
<keyword evidence="6" id="KW-1185">Reference proteome</keyword>
<evidence type="ECO:0000256" key="1">
    <source>
        <dbReference type="ARBA" id="ARBA00004613"/>
    </source>
</evidence>
<dbReference type="EnsemblMetazoa" id="PPA24714.1">
    <property type="protein sequence ID" value="PPA24714.1"/>
    <property type="gene ID" value="WBGene00114268"/>
</dbReference>
<dbReference type="InterPro" id="IPR001534">
    <property type="entry name" value="Transthyretin-like"/>
</dbReference>
<evidence type="ECO:0000256" key="4">
    <source>
        <dbReference type="ARBA" id="ARBA00022729"/>
    </source>
</evidence>
<proteinExistence type="inferred from homology"/>
<accession>A0A8R1UGU9</accession>